<reference evidence="1" key="2">
    <citation type="submission" date="2020-11" db="EMBL/GenBank/DDBJ databases">
        <authorList>
            <person name="McCartney M.A."/>
            <person name="Auch B."/>
            <person name="Kono T."/>
            <person name="Mallez S."/>
            <person name="Becker A."/>
            <person name="Gohl D.M."/>
            <person name="Silverstein K.A.T."/>
            <person name="Koren S."/>
            <person name="Bechman K.B."/>
            <person name="Herman A."/>
            <person name="Abrahante J.E."/>
            <person name="Garbe J."/>
        </authorList>
    </citation>
    <scope>NUCLEOTIDE SEQUENCE</scope>
    <source>
        <strain evidence="1">Duluth1</strain>
        <tissue evidence="1">Whole animal</tissue>
    </source>
</reference>
<sequence length="174" mass="20028">MPGKSSGGNLQVSVEIPKKIRLTRDRLSQVQKRLGCQRRVERLRRNHTFCVPGCESVGVEFEKVHAMTRHAPTVFDGRLDDPSGTVQGMRVRALLQVATWLFGRPGTLYDLLDLVNAQHFLESREKIHPRSSSWPTLEGFCRYLREPVPVEFTLNGHRKNFAKPKFRKLKYPFS</sequence>
<dbReference type="Proteomes" id="UP000828390">
    <property type="component" value="Unassembled WGS sequence"/>
</dbReference>
<keyword evidence="2" id="KW-1185">Reference proteome</keyword>
<protein>
    <submittedName>
        <fullName evidence="1">Uncharacterized protein</fullName>
    </submittedName>
</protein>
<dbReference type="EMBL" id="JAIWYP010000007">
    <property type="protein sequence ID" value="KAH3792661.1"/>
    <property type="molecule type" value="Genomic_DNA"/>
</dbReference>
<name>A0A9D4F7E0_DREPO</name>
<organism evidence="1 2">
    <name type="scientific">Dreissena polymorpha</name>
    <name type="common">Zebra mussel</name>
    <name type="synonym">Mytilus polymorpha</name>
    <dbReference type="NCBI Taxonomy" id="45954"/>
    <lineage>
        <taxon>Eukaryota</taxon>
        <taxon>Metazoa</taxon>
        <taxon>Spiralia</taxon>
        <taxon>Lophotrochozoa</taxon>
        <taxon>Mollusca</taxon>
        <taxon>Bivalvia</taxon>
        <taxon>Autobranchia</taxon>
        <taxon>Heteroconchia</taxon>
        <taxon>Euheterodonta</taxon>
        <taxon>Imparidentia</taxon>
        <taxon>Neoheterodontei</taxon>
        <taxon>Myida</taxon>
        <taxon>Dreissenoidea</taxon>
        <taxon>Dreissenidae</taxon>
        <taxon>Dreissena</taxon>
    </lineage>
</organism>
<accession>A0A9D4F7E0</accession>
<gene>
    <name evidence="1" type="ORF">DPMN_146160</name>
</gene>
<proteinExistence type="predicted"/>
<reference evidence="1" key="1">
    <citation type="journal article" date="2019" name="bioRxiv">
        <title>The Genome of the Zebra Mussel, Dreissena polymorpha: A Resource for Invasive Species Research.</title>
        <authorList>
            <person name="McCartney M.A."/>
            <person name="Auch B."/>
            <person name="Kono T."/>
            <person name="Mallez S."/>
            <person name="Zhang Y."/>
            <person name="Obille A."/>
            <person name="Becker A."/>
            <person name="Abrahante J.E."/>
            <person name="Garbe J."/>
            <person name="Badalamenti J.P."/>
            <person name="Herman A."/>
            <person name="Mangelson H."/>
            <person name="Liachko I."/>
            <person name="Sullivan S."/>
            <person name="Sone E.D."/>
            <person name="Koren S."/>
            <person name="Silverstein K.A.T."/>
            <person name="Beckman K.B."/>
            <person name="Gohl D.M."/>
        </authorList>
    </citation>
    <scope>NUCLEOTIDE SEQUENCE</scope>
    <source>
        <strain evidence="1">Duluth1</strain>
        <tissue evidence="1">Whole animal</tissue>
    </source>
</reference>
<evidence type="ECO:0000313" key="2">
    <source>
        <dbReference type="Proteomes" id="UP000828390"/>
    </source>
</evidence>
<dbReference type="AlphaFoldDB" id="A0A9D4F7E0"/>
<comment type="caution">
    <text evidence="1">The sequence shown here is derived from an EMBL/GenBank/DDBJ whole genome shotgun (WGS) entry which is preliminary data.</text>
</comment>
<evidence type="ECO:0000313" key="1">
    <source>
        <dbReference type="EMBL" id="KAH3792661.1"/>
    </source>
</evidence>